<dbReference type="GO" id="GO:0001935">
    <property type="term" value="P:endothelial cell proliferation"/>
    <property type="evidence" value="ECO:0007669"/>
    <property type="project" value="UniProtKB-UniRule"/>
</dbReference>
<dbReference type="AlphaFoldDB" id="A0A3Q3WIQ5"/>
<evidence type="ECO:0000256" key="10">
    <source>
        <dbReference type="ARBA" id="ARBA00023242"/>
    </source>
</evidence>
<dbReference type="PANTHER" id="PTHR46600">
    <property type="entry name" value="THAP DOMAIN-CONTAINING"/>
    <property type="match status" value="1"/>
</dbReference>
<dbReference type="Proteomes" id="UP000261620">
    <property type="component" value="Unplaced"/>
</dbReference>
<evidence type="ECO:0000256" key="13">
    <source>
        <dbReference type="RuleBase" id="RU369073"/>
    </source>
</evidence>
<reference evidence="15" key="2">
    <citation type="submission" date="2025-09" db="UniProtKB">
        <authorList>
            <consortium name="Ensembl"/>
        </authorList>
    </citation>
    <scope>IDENTIFICATION</scope>
</reference>
<feature type="domain" description="THAP-type" evidence="14">
    <location>
        <begin position="1"/>
        <end position="81"/>
    </location>
</feature>
<dbReference type="InterPro" id="IPR006612">
    <property type="entry name" value="THAP_Znf"/>
</dbReference>
<dbReference type="Ensembl" id="ENSMMOT00000017749.1">
    <property type="protein sequence ID" value="ENSMMOP00000017461.1"/>
    <property type="gene ID" value="ENSMMOG00000013269.1"/>
</dbReference>
<proteinExistence type="inferred from homology"/>
<evidence type="ECO:0000256" key="6">
    <source>
        <dbReference type="ARBA" id="ARBA00023015"/>
    </source>
</evidence>
<dbReference type="SMART" id="SM00692">
    <property type="entry name" value="DM3"/>
    <property type="match status" value="1"/>
</dbReference>
<dbReference type="PANTHER" id="PTHR46600:SF1">
    <property type="entry name" value="THAP DOMAIN-CONTAINING PROTEIN 1"/>
    <property type="match status" value="1"/>
</dbReference>
<dbReference type="Pfam" id="PF05485">
    <property type="entry name" value="THAP"/>
    <property type="match status" value="1"/>
</dbReference>
<evidence type="ECO:0000256" key="12">
    <source>
        <dbReference type="PROSITE-ProRule" id="PRU00309"/>
    </source>
</evidence>
<evidence type="ECO:0000313" key="15">
    <source>
        <dbReference type="Ensembl" id="ENSMMOP00000017461.1"/>
    </source>
</evidence>
<keyword evidence="8 12" id="KW-0238">DNA-binding</keyword>
<organism evidence="15 16">
    <name type="scientific">Mola mola</name>
    <name type="common">Ocean sunfish</name>
    <name type="synonym">Tetraodon mola</name>
    <dbReference type="NCBI Taxonomy" id="94237"/>
    <lineage>
        <taxon>Eukaryota</taxon>
        <taxon>Metazoa</taxon>
        <taxon>Chordata</taxon>
        <taxon>Craniata</taxon>
        <taxon>Vertebrata</taxon>
        <taxon>Euteleostomi</taxon>
        <taxon>Actinopterygii</taxon>
        <taxon>Neopterygii</taxon>
        <taxon>Teleostei</taxon>
        <taxon>Neoteleostei</taxon>
        <taxon>Acanthomorphata</taxon>
        <taxon>Eupercaria</taxon>
        <taxon>Tetraodontiformes</taxon>
        <taxon>Molidae</taxon>
        <taxon>Mola</taxon>
    </lineage>
</organism>
<evidence type="ECO:0000256" key="11">
    <source>
        <dbReference type="ARBA" id="ARBA00023306"/>
    </source>
</evidence>
<evidence type="ECO:0000256" key="5">
    <source>
        <dbReference type="ARBA" id="ARBA00022833"/>
    </source>
</evidence>
<comment type="function">
    <text evidence="13">DNA-binding transcription regulator that regulates endothelial cell proliferation and G1/S cell-cycle progression. Specifically binds the 5'-[AT]NTNN[GT]GGCA[AGT]-3' core DNA sequence and acts by modulating expression of pRB-E2F cell-cycle target genes.</text>
</comment>
<accession>A0A3Q3WIQ5</accession>
<dbReference type="GO" id="GO:0005654">
    <property type="term" value="C:nucleoplasm"/>
    <property type="evidence" value="ECO:0007669"/>
    <property type="project" value="UniProtKB-SubCell"/>
</dbReference>
<keyword evidence="16" id="KW-1185">Reference proteome</keyword>
<keyword evidence="11 13" id="KW-0131">Cell cycle</keyword>
<dbReference type="GO" id="GO:0008270">
    <property type="term" value="F:zinc ion binding"/>
    <property type="evidence" value="ECO:0007669"/>
    <property type="project" value="UniProtKB-KW"/>
</dbReference>
<dbReference type="GO" id="GO:0043565">
    <property type="term" value="F:sequence-specific DNA binding"/>
    <property type="evidence" value="ECO:0007669"/>
    <property type="project" value="UniProtKB-UniRule"/>
</dbReference>
<protein>
    <recommendedName>
        <fullName evidence="13">THAP domain-containing protein 1</fullName>
    </recommendedName>
</protein>
<sequence>DRNFCCRCIKKLQESDEILRYSYRFPKEPEQRKRWLELAQRDEGSLRMSSCLCSRHFEPSCFTLSGEGQLTLQPDAVPTIIPVTVPTPHSHNQDEVVELSQRDFISKATN</sequence>
<evidence type="ECO:0000256" key="1">
    <source>
        <dbReference type="ARBA" id="ARBA00004642"/>
    </source>
</evidence>
<dbReference type="GO" id="GO:0003700">
    <property type="term" value="F:DNA-binding transcription factor activity"/>
    <property type="evidence" value="ECO:0007669"/>
    <property type="project" value="UniProtKB-UniRule"/>
</dbReference>
<dbReference type="STRING" id="94237.ENSMMOP00000017461"/>
<evidence type="ECO:0000313" key="16">
    <source>
        <dbReference type="Proteomes" id="UP000261620"/>
    </source>
</evidence>
<name>A0A3Q3WIQ5_MOLML</name>
<evidence type="ECO:0000256" key="9">
    <source>
        <dbReference type="ARBA" id="ARBA00023163"/>
    </source>
</evidence>
<evidence type="ECO:0000256" key="8">
    <source>
        <dbReference type="ARBA" id="ARBA00023125"/>
    </source>
</evidence>
<dbReference type="InterPro" id="IPR038441">
    <property type="entry name" value="THAP_Znf_sf"/>
</dbReference>
<evidence type="ECO:0000256" key="2">
    <source>
        <dbReference type="ARBA" id="ARBA00006177"/>
    </source>
</evidence>
<comment type="subcellular location">
    <subcellularLocation>
        <location evidence="1 13">Nucleus</location>
        <location evidence="1 13">Nucleoplasm</location>
    </subcellularLocation>
</comment>
<dbReference type="SUPFAM" id="SSF57716">
    <property type="entry name" value="Glucocorticoid receptor-like (DNA-binding domain)"/>
    <property type="match status" value="1"/>
</dbReference>
<keyword evidence="9 13" id="KW-0804">Transcription</keyword>
<evidence type="ECO:0000259" key="14">
    <source>
        <dbReference type="PROSITE" id="PS50950"/>
    </source>
</evidence>
<keyword evidence="6 13" id="KW-0805">Transcription regulation</keyword>
<keyword evidence="7 13" id="KW-0175">Coiled coil</keyword>
<dbReference type="PROSITE" id="PS50950">
    <property type="entry name" value="ZF_THAP"/>
    <property type="match status" value="1"/>
</dbReference>
<comment type="similarity">
    <text evidence="2 13">Belongs to the THAP1 family.</text>
</comment>
<dbReference type="Gene3D" id="6.20.210.20">
    <property type="entry name" value="THAP domain"/>
    <property type="match status" value="1"/>
</dbReference>
<dbReference type="InterPro" id="IPR026516">
    <property type="entry name" value="THAP1/10"/>
</dbReference>
<reference evidence="15" key="1">
    <citation type="submission" date="2025-08" db="UniProtKB">
        <authorList>
            <consortium name="Ensembl"/>
        </authorList>
    </citation>
    <scope>IDENTIFICATION</scope>
</reference>
<keyword evidence="10 13" id="KW-0539">Nucleus</keyword>
<evidence type="ECO:0000256" key="7">
    <source>
        <dbReference type="ARBA" id="ARBA00023054"/>
    </source>
</evidence>
<evidence type="ECO:0000256" key="4">
    <source>
        <dbReference type="ARBA" id="ARBA00022771"/>
    </source>
</evidence>
<dbReference type="SMART" id="SM00980">
    <property type="entry name" value="THAP"/>
    <property type="match status" value="1"/>
</dbReference>
<keyword evidence="3" id="KW-0479">Metal-binding</keyword>
<keyword evidence="4 12" id="KW-0863">Zinc-finger</keyword>
<evidence type="ECO:0000256" key="3">
    <source>
        <dbReference type="ARBA" id="ARBA00022723"/>
    </source>
</evidence>
<keyword evidence="5" id="KW-0862">Zinc</keyword>